<accession>A0A917E968</accession>
<dbReference type="AlphaFoldDB" id="A0A917E968"/>
<reference evidence="2 3" key="1">
    <citation type="journal article" date="2014" name="Int. J. Syst. Evol. Microbiol.">
        <title>Complete genome sequence of Corynebacterium casei LMG S-19264T (=DSM 44701T), isolated from a smear-ripened cheese.</title>
        <authorList>
            <consortium name="US DOE Joint Genome Institute (JGI-PGF)"/>
            <person name="Walter F."/>
            <person name="Albersmeier A."/>
            <person name="Kalinowski J."/>
            <person name="Ruckert C."/>
        </authorList>
    </citation>
    <scope>NUCLEOTIDE SEQUENCE [LARGE SCALE GENOMIC DNA]</scope>
    <source>
        <strain evidence="2 3">CGMCC 1.12925</strain>
    </source>
</reference>
<protein>
    <recommendedName>
        <fullName evidence="4">Cell division protein ZapB</fullName>
    </recommendedName>
</protein>
<sequence length="96" mass="11147">MKNTLAYIDLLEVSIKKLIAKKQELSDENKKLNVSLLEIEHHQKALYNEIERLQKENQTLKNANAILGSTEFKRETKLKINSLIKEIDQCIIQLAE</sequence>
<evidence type="ECO:0008006" key="4">
    <source>
        <dbReference type="Google" id="ProtNLM"/>
    </source>
</evidence>
<dbReference type="RefSeq" id="WP_188406451.1">
    <property type="nucleotide sequence ID" value="NZ_BMGL01000009.1"/>
</dbReference>
<organism evidence="2 3">
    <name type="scientific">Psychroflexus salis</name>
    <dbReference type="NCBI Taxonomy" id="1526574"/>
    <lineage>
        <taxon>Bacteria</taxon>
        <taxon>Pseudomonadati</taxon>
        <taxon>Bacteroidota</taxon>
        <taxon>Flavobacteriia</taxon>
        <taxon>Flavobacteriales</taxon>
        <taxon>Flavobacteriaceae</taxon>
        <taxon>Psychroflexus</taxon>
    </lineage>
</organism>
<gene>
    <name evidence="2" type="ORF">GCM10010831_17460</name>
</gene>
<keyword evidence="3" id="KW-1185">Reference proteome</keyword>
<proteinExistence type="predicted"/>
<dbReference type="EMBL" id="BMGL01000009">
    <property type="protein sequence ID" value="GGE16672.1"/>
    <property type="molecule type" value="Genomic_DNA"/>
</dbReference>
<name>A0A917E968_9FLAO</name>
<evidence type="ECO:0000256" key="1">
    <source>
        <dbReference type="SAM" id="Coils"/>
    </source>
</evidence>
<evidence type="ECO:0000313" key="3">
    <source>
        <dbReference type="Proteomes" id="UP000599688"/>
    </source>
</evidence>
<feature type="coiled-coil region" evidence="1">
    <location>
        <begin position="8"/>
        <end position="70"/>
    </location>
</feature>
<dbReference type="Proteomes" id="UP000599688">
    <property type="component" value="Unassembled WGS sequence"/>
</dbReference>
<keyword evidence="1" id="KW-0175">Coiled coil</keyword>
<comment type="caution">
    <text evidence="2">The sequence shown here is derived from an EMBL/GenBank/DDBJ whole genome shotgun (WGS) entry which is preliminary data.</text>
</comment>
<evidence type="ECO:0000313" key="2">
    <source>
        <dbReference type="EMBL" id="GGE16672.1"/>
    </source>
</evidence>